<dbReference type="InterPro" id="IPR020476">
    <property type="entry name" value="Nudix_hydrolase"/>
</dbReference>
<protein>
    <submittedName>
        <fullName evidence="6">ADP-ribose pyrophosphatase YjhB, NUDIX family</fullName>
    </submittedName>
</protein>
<evidence type="ECO:0000313" key="7">
    <source>
        <dbReference type="Proteomes" id="UP000199361"/>
    </source>
</evidence>
<organism evidence="6 7">
    <name type="scientific">Nonomuraea wenchangensis</name>
    <dbReference type="NCBI Taxonomy" id="568860"/>
    <lineage>
        <taxon>Bacteria</taxon>
        <taxon>Bacillati</taxon>
        <taxon>Actinomycetota</taxon>
        <taxon>Actinomycetes</taxon>
        <taxon>Streptosporangiales</taxon>
        <taxon>Streptosporangiaceae</taxon>
        <taxon>Nonomuraea</taxon>
    </lineage>
</organism>
<name>A0A1I0F927_9ACTN</name>
<dbReference type="OrthoDB" id="9804442at2"/>
<accession>A0A1I0F927</accession>
<dbReference type="PROSITE" id="PS00893">
    <property type="entry name" value="NUDIX_BOX"/>
    <property type="match status" value="1"/>
</dbReference>
<dbReference type="PANTHER" id="PTHR43046">
    <property type="entry name" value="GDP-MANNOSE MANNOSYL HYDROLASE"/>
    <property type="match status" value="1"/>
</dbReference>
<dbReference type="Gene3D" id="3.90.79.10">
    <property type="entry name" value="Nucleoside Triphosphate Pyrophosphohydrolase"/>
    <property type="match status" value="1"/>
</dbReference>
<evidence type="ECO:0000256" key="3">
    <source>
        <dbReference type="ARBA" id="ARBA00022801"/>
    </source>
</evidence>
<dbReference type="GO" id="GO:0016787">
    <property type="term" value="F:hydrolase activity"/>
    <property type="evidence" value="ECO:0007669"/>
    <property type="project" value="UniProtKB-KW"/>
</dbReference>
<sequence>MTRLLARVWRMLGGRLRWRLVWLTHATFMIGVTGLVRDDEGRLLVLCHRLWPERRPWGFPTGYAKRGETFEETVRREVREETGLDVRVGRLLRVRSGYALRAEVAYEAVLTGGTLKLDPLEILEARWCDPGDLPEGLQPAHRELLAENPSGSGG</sequence>
<dbReference type="SUPFAM" id="SSF55811">
    <property type="entry name" value="Nudix"/>
    <property type="match status" value="1"/>
</dbReference>
<keyword evidence="7" id="KW-1185">Reference proteome</keyword>
<dbReference type="Pfam" id="PF00293">
    <property type="entry name" value="NUDIX"/>
    <property type="match status" value="1"/>
</dbReference>
<evidence type="ECO:0000313" key="6">
    <source>
        <dbReference type="EMBL" id="SET54313.1"/>
    </source>
</evidence>
<evidence type="ECO:0000256" key="2">
    <source>
        <dbReference type="ARBA" id="ARBA00005582"/>
    </source>
</evidence>
<comment type="similarity">
    <text evidence="2 4">Belongs to the Nudix hydrolase family.</text>
</comment>
<feature type="domain" description="Nudix hydrolase" evidence="5">
    <location>
        <begin position="22"/>
        <end position="150"/>
    </location>
</feature>
<dbReference type="Proteomes" id="UP000199361">
    <property type="component" value="Unassembled WGS sequence"/>
</dbReference>
<proteinExistence type="inferred from homology"/>
<evidence type="ECO:0000256" key="1">
    <source>
        <dbReference type="ARBA" id="ARBA00001946"/>
    </source>
</evidence>
<gene>
    <name evidence="6" type="ORF">SAMN05421811_103367</name>
</gene>
<dbReference type="RefSeq" id="WP_091079719.1">
    <property type="nucleotide sequence ID" value="NZ_FOHX01000003.1"/>
</dbReference>
<dbReference type="InterPro" id="IPR020084">
    <property type="entry name" value="NUDIX_hydrolase_CS"/>
</dbReference>
<evidence type="ECO:0000259" key="5">
    <source>
        <dbReference type="PROSITE" id="PS51462"/>
    </source>
</evidence>
<dbReference type="PANTHER" id="PTHR43046:SF16">
    <property type="entry name" value="ADP-RIBOSE PYROPHOSPHATASE YJHB-RELATED"/>
    <property type="match status" value="1"/>
</dbReference>
<comment type="cofactor">
    <cofactor evidence="1">
        <name>Mg(2+)</name>
        <dbReference type="ChEBI" id="CHEBI:18420"/>
    </cofactor>
</comment>
<dbReference type="PRINTS" id="PR00502">
    <property type="entry name" value="NUDIXFAMILY"/>
</dbReference>
<dbReference type="PROSITE" id="PS51462">
    <property type="entry name" value="NUDIX"/>
    <property type="match status" value="1"/>
</dbReference>
<dbReference type="STRING" id="568860.SAMN05421811_103367"/>
<dbReference type="InterPro" id="IPR015797">
    <property type="entry name" value="NUDIX_hydrolase-like_dom_sf"/>
</dbReference>
<dbReference type="EMBL" id="FOHX01000003">
    <property type="protein sequence ID" value="SET54313.1"/>
    <property type="molecule type" value="Genomic_DNA"/>
</dbReference>
<keyword evidence="3 4" id="KW-0378">Hydrolase</keyword>
<dbReference type="InterPro" id="IPR000086">
    <property type="entry name" value="NUDIX_hydrolase_dom"/>
</dbReference>
<reference evidence="6 7" key="1">
    <citation type="submission" date="2016-10" db="EMBL/GenBank/DDBJ databases">
        <authorList>
            <person name="de Groot N.N."/>
        </authorList>
    </citation>
    <scope>NUCLEOTIDE SEQUENCE [LARGE SCALE GENOMIC DNA]</scope>
    <source>
        <strain evidence="6 7">CGMCC 4.5598</strain>
    </source>
</reference>
<dbReference type="AlphaFoldDB" id="A0A1I0F927"/>
<evidence type="ECO:0000256" key="4">
    <source>
        <dbReference type="RuleBase" id="RU003476"/>
    </source>
</evidence>